<dbReference type="Proteomes" id="UP000033664">
    <property type="component" value="Unassembled WGS sequence"/>
</dbReference>
<feature type="binding site" evidence="6 8">
    <location>
        <position position="258"/>
    </location>
    <ligand>
        <name>S-adenosyl-L-methionine</name>
        <dbReference type="ChEBI" id="CHEBI:59789"/>
    </ligand>
</feature>
<evidence type="ECO:0000256" key="6">
    <source>
        <dbReference type="HAMAP-Rule" id="MF_01551"/>
    </source>
</evidence>
<dbReference type="InterPro" id="IPR040739">
    <property type="entry name" value="RlmM_FDX"/>
</dbReference>
<feature type="binding site" evidence="6 8">
    <location>
        <position position="186"/>
    </location>
    <ligand>
        <name>S-adenosyl-L-methionine</name>
        <dbReference type="ChEBI" id="CHEBI:59789"/>
    </ligand>
</feature>
<feature type="domain" description="RlmM ferredoxin-like" evidence="10">
    <location>
        <begin position="1"/>
        <end position="71"/>
    </location>
</feature>
<sequence length="361" mass="41622">MSCIVIYCRAGFENDAAAEITHHASQHGVGGYVKAKPNSALVVYHCYSHDEAEYLLKKIPFKDMVFARQWFVGKQIARMPIDDRVTSLCEAAKEFPLCGELRVETCDTNDGKEFSKFCKKISTPLAKGLEKQETLLRQQVKNRPILHVLFIASDTAYVGYSFSFNNSALYMGIPRLRYPKDAPSRSTLKLDEAFMVFVPEDEQEDRVRSGMKAVDLGACPGGWTYQLVRRGMFVQAIDNGPMDQALMESGQVKHYREDGFKFRPERRNIDWLVCDMVEKPSRVTELMIDWAVNGFAKELIFNLKLPMKKRFDCVYENMQRIDQELREYGVKFNLQAKHLYHDREEVTVHVQVLRVPQNVYS</sequence>
<evidence type="ECO:0000256" key="1">
    <source>
        <dbReference type="ARBA" id="ARBA00022490"/>
    </source>
</evidence>
<dbReference type="InterPro" id="IPR002877">
    <property type="entry name" value="RNA_MeTrfase_FtsJ_dom"/>
</dbReference>
<evidence type="ECO:0000259" key="11">
    <source>
        <dbReference type="Pfam" id="PF21239"/>
    </source>
</evidence>
<evidence type="ECO:0000256" key="3">
    <source>
        <dbReference type="ARBA" id="ARBA00022603"/>
    </source>
</evidence>
<feature type="binding site" evidence="6 8">
    <location>
        <position position="275"/>
    </location>
    <ligand>
        <name>S-adenosyl-L-methionine</name>
        <dbReference type="ChEBI" id="CHEBI:59789"/>
    </ligand>
</feature>
<evidence type="ECO:0000256" key="5">
    <source>
        <dbReference type="ARBA" id="ARBA00022691"/>
    </source>
</evidence>
<feature type="binding site" evidence="6 8">
    <location>
        <position position="238"/>
    </location>
    <ligand>
        <name>S-adenosyl-L-methionine</name>
        <dbReference type="ChEBI" id="CHEBI:59789"/>
    </ligand>
</feature>
<comment type="caution">
    <text evidence="12">The sequence shown here is derived from an EMBL/GenBank/DDBJ whole genome shotgun (WGS) entry which is preliminary data.</text>
</comment>
<dbReference type="EMBL" id="JXXZ01000011">
    <property type="protein sequence ID" value="KJY98005.1"/>
    <property type="molecule type" value="Genomic_DNA"/>
</dbReference>
<proteinExistence type="inferred from homology"/>
<dbReference type="Gene3D" id="3.30.2300.20">
    <property type="match status" value="1"/>
</dbReference>
<organism evidence="12 13">
    <name type="scientific">Pseudoalteromonas ruthenica</name>
    <dbReference type="NCBI Taxonomy" id="151081"/>
    <lineage>
        <taxon>Bacteria</taxon>
        <taxon>Pseudomonadati</taxon>
        <taxon>Pseudomonadota</taxon>
        <taxon>Gammaproteobacteria</taxon>
        <taxon>Alteromonadales</taxon>
        <taxon>Pseudoalteromonadaceae</taxon>
        <taxon>Pseudoalteromonas</taxon>
    </lineage>
</organism>
<dbReference type="Pfam" id="PF21239">
    <property type="entry name" value="RLMM_N"/>
    <property type="match status" value="1"/>
</dbReference>
<accession>A0A0F4PLR4</accession>
<dbReference type="OrthoDB" id="154490at2"/>
<comment type="subcellular location">
    <subcellularLocation>
        <location evidence="6">Cytoplasm</location>
    </subcellularLocation>
</comment>
<dbReference type="PATRIC" id="fig|151081.8.peg.2391"/>
<keyword evidence="2 6" id="KW-0698">rRNA processing</keyword>
<dbReference type="Pfam" id="PF18125">
    <property type="entry name" value="RlmM_FDX"/>
    <property type="match status" value="1"/>
</dbReference>
<dbReference type="InterPro" id="IPR048646">
    <property type="entry name" value="RlmM_THUMP-like"/>
</dbReference>
<reference evidence="12 13" key="1">
    <citation type="journal article" date="2015" name="BMC Genomics">
        <title>Genome mining reveals unlocked bioactive potential of marine Gram-negative bacteria.</title>
        <authorList>
            <person name="Machado H."/>
            <person name="Sonnenschein E.C."/>
            <person name="Melchiorsen J."/>
            <person name="Gram L."/>
        </authorList>
    </citation>
    <scope>NUCLEOTIDE SEQUENCE [LARGE SCALE GENOMIC DNA]</scope>
    <source>
        <strain evidence="12 13">S3137</strain>
    </source>
</reference>
<dbReference type="GO" id="GO:0006364">
    <property type="term" value="P:rRNA processing"/>
    <property type="evidence" value="ECO:0007669"/>
    <property type="project" value="UniProtKB-UniRule"/>
</dbReference>
<dbReference type="PANTHER" id="PTHR37524">
    <property type="entry name" value="RIBOSOMAL RNA LARGE SUBUNIT METHYLTRANSFERASE M"/>
    <property type="match status" value="1"/>
</dbReference>
<dbReference type="HAMAP" id="MF_01551">
    <property type="entry name" value="23SrRNA_methyltr_M"/>
    <property type="match status" value="1"/>
</dbReference>
<dbReference type="RefSeq" id="WP_045979728.1">
    <property type="nucleotide sequence ID" value="NZ_JXXY01000011.1"/>
</dbReference>
<dbReference type="NCBIfam" id="NF008734">
    <property type="entry name" value="PRK11760.1"/>
    <property type="match status" value="1"/>
</dbReference>
<keyword evidence="5 6" id="KW-0949">S-adenosyl-L-methionine</keyword>
<feature type="domain" description="Ribosomal RNA large subunit methyltransferase M THUMP-like" evidence="11">
    <location>
        <begin position="83"/>
        <end position="162"/>
    </location>
</feature>
<keyword evidence="3 6" id="KW-0489">Methyltransferase</keyword>
<protein>
    <recommendedName>
        <fullName evidence="6">Ribosomal RNA large subunit methyltransferase M</fullName>
        <ecNumber evidence="6">2.1.1.186</ecNumber>
    </recommendedName>
    <alternativeName>
        <fullName evidence="6">23S rRNA (cytidine2498-2'-O)-methyltransferase</fullName>
    </alternativeName>
    <alternativeName>
        <fullName evidence="6">23S rRNA 2'-O-ribose methyltransferase RlmM</fullName>
    </alternativeName>
</protein>
<keyword evidence="13" id="KW-1185">Reference proteome</keyword>
<feature type="binding site" evidence="6 8">
    <location>
        <begin position="219"/>
        <end position="222"/>
    </location>
    <ligand>
        <name>S-adenosyl-L-methionine</name>
        <dbReference type="ChEBI" id="CHEBI:59789"/>
    </ligand>
</feature>
<keyword evidence="4 6" id="KW-0808">Transferase</keyword>
<dbReference type="Gene3D" id="3.40.50.150">
    <property type="entry name" value="Vaccinia Virus protein VP39"/>
    <property type="match status" value="1"/>
</dbReference>
<dbReference type="InterPro" id="IPR029063">
    <property type="entry name" value="SAM-dependent_MTases_sf"/>
</dbReference>
<dbReference type="GO" id="GO:0032259">
    <property type="term" value="P:methylation"/>
    <property type="evidence" value="ECO:0007669"/>
    <property type="project" value="UniProtKB-KW"/>
</dbReference>
<evidence type="ECO:0000259" key="10">
    <source>
        <dbReference type="Pfam" id="PF18125"/>
    </source>
</evidence>
<gene>
    <name evidence="6" type="primary">rlmM</name>
    <name evidence="12" type="ORF">TW72_14205</name>
</gene>
<dbReference type="eggNOG" id="COG2933">
    <property type="taxonomic scope" value="Bacteria"/>
</dbReference>
<evidence type="ECO:0000256" key="8">
    <source>
        <dbReference type="PIRSR" id="PIRSR028774-2"/>
    </source>
</evidence>
<dbReference type="GO" id="GO:0005737">
    <property type="term" value="C:cytoplasm"/>
    <property type="evidence" value="ECO:0007669"/>
    <property type="project" value="UniProtKB-SubCell"/>
</dbReference>
<dbReference type="PANTHER" id="PTHR37524:SF2">
    <property type="entry name" value="RIBOSOMAL RNA METHYLTRANSFERASE FTSJ DOMAIN-CONTAINING PROTEIN"/>
    <property type="match status" value="1"/>
</dbReference>
<comment type="catalytic activity">
    <reaction evidence="6">
        <text>cytidine(2498) in 23S rRNA + S-adenosyl-L-methionine = 2'-O-methylcytidine(2498) in 23S rRNA + S-adenosyl-L-homocysteine + H(+)</text>
        <dbReference type="Rhea" id="RHEA:42788"/>
        <dbReference type="Rhea" id="RHEA-COMP:10244"/>
        <dbReference type="Rhea" id="RHEA-COMP:10245"/>
        <dbReference type="ChEBI" id="CHEBI:15378"/>
        <dbReference type="ChEBI" id="CHEBI:57856"/>
        <dbReference type="ChEBI" id="CHEBI:59789"/>
        <dbReference type="ChEBI" id="CHEBI:74495"/>
        <dbReference type="ChEBI" id="CHEBI:82748"/>
        <dbReference type="EC" id="2.1.1.186"/>
    </reaction>
</comment>
<feature type="domain" description="Ribosomal RNA methyltransferase FtsJ" evidence="9">
    <location>
        <begin position="184"/>
        <end position="279"/>
    </location>
</feature>
<dbReference type="EC" id="2.1.1.186" evidence="6"/>
<dbReference type="PIRSF" id="PIRSF028774">
    <property type="entry name" value="UCP028774"/>
    <property type="match status" value="1"/>
</dbReference>
<comment type="function">
    <text evidence="6">Catalyzes the 2'-O-methylation at nucleotide C2498 in 23S rRNA.</text>
</comment>
<dbReference type="Gene3D" id="3.30.70.2810">
    <property type="match status" value="1"/>
</dbReference>
<evidence type="ECO:0000313" key="13">
    <source>
        <dbReference type="Proteomes" id="UP000033664"/>
    </source>
</evidence>
<name>A0A0F4PLR4_9GAMM</name>
<evidence type="ECO:0000256" key="7">
    <source>
        <dbReference type="PIRSR" id="PIRSR028774-1"/>
    </source>
</evidence>
<evidence type="ECO:0000259" key="9">
    <source>
        <dbReference type="Pfam" id="PF01728"/>
    </source>
</evidence>
<feature type="active site" description="Proton acceptor" evidence="6 7">
    <location>
        <position position="304"/>
    </location>
</feature>
<keyword evidence="1 6" id="KW-0963">Cytoplasm</keyword>
<dbReference type="Pfam" id="PF01728">
    <property type="entry name" value="FtsJ"/>
    <property type="match status" value="1"/>
</dbReference>
<evidence type="ECO:0000256" key="2">
    <source>
        <dbReference type="ARBA" id="ARBA00022552"/>
    </source>
</evidence>
<evidence type="ECO:0000256" key="4">
    <source>
        <dbReference type="ARBA" id="ARBA00022679"/>
    </source>
</evidence>
<dbReference type="SUPFAM" id="SSF53335">
    <property type="entry name" value="S-adenosyl-L-methionine-dependent methyltransferases"/>
    <property type="match status" value="1"/>
</dbReference>
<evidence type="ECO:0000313" key="12">
    <source>
        <dbReference type="EMBL" id="KJY98005.1"/>
    </source>
</evidence>
<dbReference type="InterPro" id="IPR011224">
    <property type="entry name" value="rRNA_MeTrfase_M"/>
</dbReference>
<dbReference type="GO" id="GO:0008757">
    <property type="term" value="F:S-adenosylmethionine-dependent methyltransferase activity"/>
    <property type="evidence" value="ECO:0007669"/>
    <property type="project" value="UniProtKB-UniRule"/>
</dbReference>
<dbReference type="AlphaFoldDB" id="A0A0F4PLR4"/>
<comment type="similarity">
    <text evidence="6">Belongs to the class I-like SAM-binding methyltransferase superfamily. RNA methyltransferase RlmE family. RlmM subfamily.</text>
</comment>
<dbReference type="GeneID" id="58229649"/>
<comment type="subunit">
    <text evidence="6">Monomer.</text>
</comment>